<keyword evidence="4" id="KW-1185">Reference proteome</keyword>
<keyword evidence="1 2" id="KW-0732">Signal</keyword>
<dbReference type="CDD" id="cd13665">
    <property type="entry name" value="PBP2_TRAP_Dctp3_4"/>
    <property type="match status" value="1"/>
</dbReference>
<dbReference type="PANTHER" id="PTHR33376">
    <property type="match status" value="1"/>
</dbReference>
<dbReference type="PANTHER" id="PTHR33376:SF15">
    <property type="entry name" value="BLL6794 PROTEIN"/>
    <property type="match status" value="1"/>
</dbReference>
<feature type="chain" id="PRO_5045928019" evidence="2">
    <location>
        <begin position="26"/>
        <end position="346"/>
    </location>
</feature>
<accession>A0ABW0H4S6</accession>
<evidence type="ECO:0000313" key="4">
    <source>
        <dbReference type="Proteomes" id="UP001596104"/>
    </source>
</evidence>
<proteinExistence type="predicted"/>
<protein>
    <submittedName>
        <fullName evidence="3">TRAP transporter substrate-binding protein</fullName>
    </submittedName>
</protein>
<dbReference type="Gene3D" id="3.40.190.170">
    <property type="entry name" value="Bacterial extracellular solute-binding protein, family 7"/>
    <property type="match status" value="1"/>
</dbReference>
<dbReference type="Pfam" id="PF03480">
    <property type="entry name" value="DctP"/>
    <property type="match status" value="1"/>
</dbReference>
<dbReference type="RefSeq" id="WP_291673678.1">
    <property type="nucleotide sequence ID" value="NZ_JBHSLV010000008.1"/>
</dbReference>
<organism evidence="3 4">
    <name type="scientific">Bosea vestrisii</name>
    <dbReference type="NCBI Taxonomy" id="151416"/>
    <lineage>
        <taxon>Bacteria</taxon>
        <taxon>Pseudomonadati</taxon>
        <taxon>Pseudomonadota</taxon>
        <taxon>Alphaproteobacteria</taxon>
        <taxon>Hyphomicrobiales</taxon>
        <taxon>Boseaceae</taxon>
        <taxon>Bosea</taxon>
    </lineage>
</organism>
<dbReference type="EMBL" id="JBHSLV010000008">
    <property type="protein sequence ID" value="MFC5392118.1"/>
    <property type="molecule type" value="Genomic_DNA"/>
</dbReference>
<dbReference type="Proteomes" id="UP001596104">
    <property type="component" value="Unassembled WGS sequence"/>
</dbReference>
<dbReference type="InterPro" id="IPR038404">
    <property type="entry name" value="TRAP_DctP_sf"/>
</dbReference>
<reference evidence="4" key="1">
    <citation type="journal article" date="2019" name="Int. J. Syst. Evol. Microbiol.">
        <title>The Global Catalogue of Microorganisms (GCM) 10K type strain sequencing project: providing services to taxonomists for standard genome sequencing and annotation.</title>
        <authorList>
            <consortium name="The Broad Institute Genomics Platform"/>
            <consortium name="The Broad Institute Genome Sequencing Center for Infectious Disease"/>
            <person name="Wu L."/>
            <person name="Ma J."/>
        </authorList>
    </citation>
    <scope>NUCLEOTIDE SEQUENCE [LARGE SCALE GENOMIC DNA]</scope>
    <source>
        <strain evidence="4">CGMCC 1.16326</strain>
    </source>
</reference>
<evidence type="ECO:0000256" key="1">
    <source>
        <dbReference type="ARBA" id="ARBA00022729"/>
    </source>
</evidence>
<name>A0ABW0H4S6_9HYPH</name>
<evidence type="ECO:0000256" key="2">
    <source>
        <dbReference type="SAM" id="SignalP"/>
    </source>
</evidence>
<gene>
    <name evidence="3" type="ORF">ACFPPC_05615</name>
</gene>
<sequence>MKQGVIGALLGAALAVSLASAGALAQTIELKVSHYLPPNHQMHKQLEAWGAELAQRSNGRLKLAIFPAAQMGPMPRQYDLARTGVADIAFFLHGALPGRFPLTEISHLPYAFNRGEGASAKALSTAEASGILTEFSGKLAAEHEGTRPLYFIATPTLSLFFNRPAVKTPAGMRGLRMRHNGPIASAMLEAWGATPAAVPPAELSDSLSKGTIAGMFFNYEAAKSFQMAESVKSVTELDAAAGTFALVMNAEKYKLLPEDLRKLIDDTTGPAAARKVGAIYDQAEAEGRAYLRAANAEIPELSGAERGAFEELAKPVTASVIARVEAKGIKAKQFYDELRAAVSAAK</sequence>
<feature type="signal peptide" evidence="2">
    <location>
        <begin position="1"/>
        <end position="25"/>
    </location>
</feature>
<dbReference type="InterPro" id="IPR018389">
    <property type="entry name" value="DctP_fam"/>
</dbReference>
<evidence type="ECO:0000313" key="3">
    <source>
        <dbReference type="EMBL" id="MFC5392118.1"/>
    </source>
</evidence>
<comment type="caution">
    <text evidence="3">The sequence shown here is derived from an EMBL/GenBank/DDBJ whole genome shotgun (WGS) entry which is preliminary data.</text>
</comment>
<dbReference type="NCBIfam" id="NF037995">
    <property type="entry name" value="TRAP_S1"/>
    <property type="match status" value="1"/>
</dbReference>